<dbReference type="GO" id="GO:0003723">
    <property type="term" value="F:RNA binding"/>
    <property type="evidence" value="ECO:0007669"/>
    <property type="project" value="InterPro"/>
</dbReference>
<dbReference type="Pfam" id="PF16486">
    <property type="entry name" value="ArgoN"/>
    <property type="match status" value="1"/>
</dbReference>
<dbReference type="CDD" id="cd02846">
    <property type="entry name" value="PAZ_argonaute_like"/>
    <property type="match status" value="1"/>
</dbReference>
<dbReference type="Pfam" id="PF08699">
    <property type="entry name" value="ArgoL1"/>
    <property type="match status" value="1"/>
</dbReference>
<dbReference type="EMBL" id="JAAALK010001321">
    <property type="protein sequence ID" value="KAG8043019.1"/>
    <property type="molecule type" value="Genomic_DNA"/>
</dbReference>
<dbReference type="InterPro" id="IPR003100">
    <property type="entry name" value="PAZ_dom"/>
</dbReference>
<dbReference type="InterPro" id="IPR032472">
    <property type="entry name" value="ArgoL2"/>
</dbReference>
<feature type="non-terminal residue" evidence="2">
    <location>
        <position position="478"/>
    </location>
</feature>
<dbReference type="Pfam" id="PF16488">
    <property type="entry name" value="ArgoL2"/>
    <property type="match status" value="1"/>
</dbReference>
<dbReference type="PROSITE" id="PS50821">
    <property type="entry name" value="PAZ"/>
    <property type="match status" value="1"/>
</dbReference>
<accession>A0A8J5RC93</accession>
<gene>
    <name evidence="2" type="ORF">GUJ93_ZPchr0092g38063</name>
</gene>
<dbReference type="InterPro" id="IPR032474">
    <property type="entry name" value="Argonaute_N"/>
</dbReference>
<organism evidence="2 3">
    <name type="scientific">Zizania palustris</name>
    <name type="common">Northern wild rice</name>
    <dbReference type="NCBI Taxonomy" id="103762"/>
    <lineage>
        <taxon>Eukaryota</taxon>
        <taxon>Viridiplantae</taxon>
        <taxon>Streptophyta</taxon>
        <taxon>Embryophyta</taxon>
        <taxon>Tracheophyta</taxon>
        <taxon>Spermatophyta</taxon>
        <taxon>Magnoliopsida</taxon>
        <taxon>Liliopsida</taxon>
        <taxon>Poales</taxon>
        <taxon>Poaceae</taxon>
        <taxon>BOP clade</taxon>
        <taxon>Oryzoideae</taxon>
        <taxon>Oryzeae</taxon>
        <taxon>Zizaniinae</taxon>
        <taxon>Zizania</taxon>
    </lineage>
</organism>
<dbReference type="PANTHER" id="PTHR22891">
    <property type="entry name" value="EUKARYOTIC TRANSLATION INITIATION FACTOR 2C"/>
    <property type="match status" value="1"/>
</dbReference>
<feature type="domain" description="PAZ" evidence="1">
    <location>
        <begin position="311"/>
        <end position="434"/>
    </location>
</feature>
<reference evidence="2" key="2">
    <citation type="submission" date="2021-02" db="EMBL/GenBank/DDBJ databases">
        <authorList>
            <person name="Kimball J.A."/>
            <person name="Haas M.W."/>
            <person name="Macchietto M."/>
            <person name="Kono T."/>
            <person name="Duquette J."/>
            <person name="Shao M."/>
        </authorList>
    </citation>
    <scope>NUCLEOTIDE SEQUENCE</scope>
    <source>
        <tissue evidence="2">Fresh leaf tissue</tissue>
    </source>
</reference>
<evidence type="ECO:0000313" key="3">
    <source>
        <dbReference type="Proteomes" id="UP000729402"/>
    </source>
</evidence>
<keyword evidence="3" id="KW-1185">Reference proteome</keyword>
<reference evidence="2" key="1">
    <citation type="journal article" date="2021" name="bioRxiv">
        <title>Whole Genome Assembly and Annotation of Northern Wild Rice, Zizania palustris L., Supports a Whole Genome Duplication in the Zizania Genus.</title>
        <authorList>
            <person name="Haas M."/>
            <person name="Kono T."/>
            <person name="Macchietto M."/>
            <person name="Millas R."/>
            <person name="McGilp L."/>
            <person name="Shao M."/>
            <person name="Duquette J."/>
            <person name="Hirsch C.N."/>
            <person name="Kimball J."/>
        </authorList>
    </citation>
    <scope>NUCLEOTIDE SEQUENCE</scope>
    <source>
        <tissue evidence="2">Fresh leaf tissue</tissue>
    </source>
</reference>
<dbReference type="InterPro" id="IPR014811">
    <property type="entry name" value="ArgoL1"/>
</dbReference>
<protein>
    <recommendedName>
        <fullName evidence="1">PAZ domain-containing protein</fullName>
    </recommendedName>
</protein>
<comment type="caution">
    <text evidence="2">The sequence shown here is derived from an EMBL/GenBank/DDBJ whole genome shotgun (WGS) entry which is preliminary data.</text>
</comment>
<name>A0A8J5RC93_ZIZPA</name>
<evidence type="ECO:0000313" key="2">
    <source>
        <dbReference type="EMBL" id="KAG8043019.1"/>
    </source>
</evidence>
<dbReference type="AlphaFoldDB" id="A0A8J5RC93"/>
<evidence type="ECO:0000259" key="1">
    <source>
        <dbReference type="PROSITE" id="PS50821"/>
    </source>
</evidence>
<sequence>MVQETIVAVGAAAVGGRARADLAAPSWAERVDAGGPFHARQPGGRGDLAAEGHVDLPRGTGSAPVAVVASPALQPVEDVLRGVSLVETGEGASSSYTAPSAPAAVDEESQVVAAPCALPPTTSKAMVFPARPGFGTAGRRCRVRANHFAVELLDKSIFHYDVAISPESNSLQRNRTIMKELIRLQQHTWMADCLFMMEEKACLRLVHCRLPTENLLSMLQILREETRERRSIGQREMPQDTIQALDIALRECPSEKYTSISRSFFAQSFGHGDIGSGVECWRGYYQSLRPTQMGLSLNIDISATSFYKAQPVMDFALEYLNIRDASRRLHDQDRLKLRKVLKGIRVVATHRRDMSIRYKINGLTSSPLNELMFDQNGTRAGNDSRPTYLPMEVCSILEGQRYTRKLNERQVSGMLKMACERPAQREGSILEITSRNNYVNDYHAKEFGIKVTNQLALVDARVLPVPRLKYHDSGREKV</sequence>
<dbReference type="OrthoDB" id="673267at2759"/>
<proteinExistence type="predicted"/>
<dbReference type="Proteomes" id="UP000729402">
    <property type="component" value="Unassembled WGS sequence"/>
</dbReference>
<dbReference type="SMART" id="SM01163">
    <property type="entry name" value="DUF1785"/>
    <property type="match status" value="1"/>
</dbReference>